<feature type="domain" description="DUF4246" evidence="1">
    <location>
        <begin position="4"/>
        <end position="163"/>
    </location>
</feature>
<evidence type="ECO:0000313" key="3">
    <source>
        <dbReference type="Proteomes" id="UP001152533"/>
    </source>
</evidence>
<sequence>MAALAELREKAKLFEAAGLIPIFDASSAIIKCDSAITPEGVAALEGIPENEKDWHPGGDGKVLDRVHPSLWPLVFGKSRIVALGACGIGDVIPVPKKRYPNNQSSDDLWSVKYQWLPCDIDIEEGKPKIMSYINDLHPKHHAGLYTAIEKVLEKALPMWDIIYR</sequence>
<keyword evidence="3" id="KW-1185">Reference proteome</keyword>
<organism evidence="2 3">
    <name type="scientific">Colletotrichum noveboracense</name>
    <dbReference type="NCBI Taxonomy" id="2664923"/>
    <lineage>
        <taxon>Eukaryota</taxon>
        <taxon>Fungi</taxon>
        <taxon>Dikarya</taxon>
        <taxon>Ascomycota</taxon>
        <taxon>Pezizomycotina</taxon>
        <taxon>Sordariomycetes</taxon>
        <taxon>Hypocreomycetidae</taxon>
        <taxon>Glomerellales</taxon>
        <taxon>Glomerellaceae</taxon>
        <taxon>Colletotrichum</taxon>
        <taxon>Colletotrichum gloeosporioides species complex</taxon>
    </lineage>
</organism>
<dbReference type="Proteomes" id="UP001152533">
    <property type="component" value="Unassembled WGS sequence"/>
</dbReference>
<proteinExistence type="predicted"/>
<dbReference type="EMBL" id="CAMGZC010000359">
    <property type="protein sequence ID" value="CAI0646745.1"/>
    <property type="molecule type" value="Genomic_DNA"/>
</dbReference>
<dbReference type="Pfam" id="PF14033">
    <property type="entry name" value="DUF4246"/>
    <property type="match status" value="1"/>
</dbReference>
<evidence type="ECO:0000313" key="2">
    <source>
        <dbReference type="EMBL" id="CAI0646745.1"/>
    </source>
</evidence>
<dbReference type="PANTHER" id="PTHR33119:SF1">
    <property type="entry name" value="FE2OG DIOXYGENASE DOMAIN-CONTAINING PROTEIN"/>
    <property type="match status" value="1"/>
</dbReference>
<gene>
    <name evidence="2" type="ORF">CGXH109_LOCUS58125</name>
</gene>
<accession>A0A9W4RSQ5</accession>
<dbReference type="InterPro" id="IPR025340">
    <property type="entry name" value="DUF4246"/>
</dbReference>
<protein>
    <recommendedName>
        <fullName evidence="1">DUF4246 domain-containing protein</fullName>
    </recommendedName>
</protein>
<dbReference type="InterPro" id="IPR049192">
    <property type="entry name" value="DUF4246_C"/>
</dbReference>
<name>A0A9W4RSQ5_9PEZI</name>
<evidence type="ECO:0000259" key="1">
    <source>
        <dbReference type="Pfam" id="PF14033"/>
    </source>
</evidence>
<comment type="caution">
    <text evidence="2">The sequence shown here is derived from an EMBL/GenBank/DDBJ whole genome shotgun (WGS) entry which is preliminary data.</text>
</comment>
<dbReference type="AlphaFoldDB" id="A0A9W4RSQ5"/>
<reference evidence="2" key="1">
    <citation type="submission" date="2022-08" db="EMBL/GenBank/DDBJ databases">
        <authorList>
            <person name="Giroux E."/>
            <person name="Giroux E."/>
        </authorList>
    </citation>
    <scope>NUCLEOTIDE SEQUENCE</scope>
    <source>
        <strain evidence="2">H1091258</strain>
    </source>
</reference>
<dbReference type="PANTHER" id="PTHR33119">
    <property type="entry name" value="IFI3P"/>
    <property type="match status" value="1"/>
</dbReference>